<dbReference type="PROSITE" id="PS50053">
    <property type="entry name" value="UBIQUITIN_2"/>
    <property type="match status" value="1"/>
</dbReference>
<name>A0A2Z6QWZ5_9GLOM</name>
<dbReference type="AlphaFoldDB" id="A0A2Z6QWZ5"/>
<gene>
    <name evidence="4" type="ORF">RCL2_000581700</name>
    <name evidence="3" type="ORF">RclHR1_02380009</name>
</gene>
<reference evidence="4" key="2">
    <citation type="submission" date="2019-10" db="EMBL/GenBank/DDBJ databases">
        <title>Conservation and host-specific expression of non-tandemly repeated heterogenous ribosome RNA gene in arbuscular mycorrhizal fungi.</title>
        <authorList>
            <person name="Maeda T."/>
            <person name="Kobayashi Y."/>
            <person name="Nakagawa T."/>
            <person name="Ezawa T."/>
            <person name="Yamaguchi K."/>
            <person name="Bino T."/>
            <person name="Nishimoto Y."/>
            <person name="Shigenobu S."/>
            <person name="Kawaguchi M."/>
        </authorList>
    </citation>
    <scope>NUCLEOTIDE SEQUENCE</scope>
    <source>
        <strain evidence="4">HR1</strain>
    </source>
</reference>
<feature type="compositionally biased region" description="Basic and acidic residues" evidence="1">
    <location>
        <begin position="74"/>
        <end position="117"/>
    </location>
</feature>
<evidence type="ECO:0000256" key="1">
    <source>
        <dbReference type="SAM" id="MobiDB-lite"/>
    </source>
</evidence>
<comment type="caution">
    <text evidence="3">The sequence shown here is derived from an EMBL/GenBank/DDBJ whole genome shotgun (WGS) entry which is preliminary data.</text>
</comment>
<evidence type="ECO:0000313" key="4">
    <source>
        <dbReference type="EMBL" id="GES78511.1"/>
    </source>
</evidence>
<feature type="region of interest" description="Disordered" evidence="1">
    <location>
        <begin position="53"/>
        <end position="145"/>
    </location>
</feature>
<dbReference type="SUPFAM" id="SSF54236">
    <property type="entry name" value="Ubiquitin-like"/>
    <property type="match status" value="1"/>
</dbReference>
<accession>A0A2Z6QWZ5</accession>
<dbReference type="InterPro" id="IPR029071">
    <property type="entry name" value="Ubiquitin-like_domsf"/>
</dbReference>
<dbReference type="PANTHER" id="PTHR36649:SF28">
    <property type="entry name" value="UBIQUITIN-LIKE DOMAIN-CONTAINING PROTEIN"/>
    <property type="match status" value="1"/>
</dbReference>
<protein>
    <submittedName>
        <fullName evidence="4">Ubiquitin-related domain-containing protein</fullName>
    </submittedName>
</protein>
<feature type="compositionally biased region" description="Polar residues" evidence="1">
    <location>
        <begin position="132"/>
        <end position="142"/>
    </location>
</feature>
<organism evidence="3 5">
    <name type="scientific">Rhizophagus clarus</name>
    <dbReference type="NCBI Taxonomy" id="94130"/>
    <lineage>
        <taxon>Eukaryota</taxon>
        <taxon>Fungi</taxon>
        <taxon>Fungi incertae sedis</taxon>
        <taxon>Mucoromycota</taxon>
        <taxon>Glomeromycotina</taxon>
        <taxon>Glomeromycetes</taxon>
        <taxon>Glomerales</taxon>
        <taxon>Glomeraceae</taxon>
        <taxon>Rhizophagus</taxon>
    </lineage>
</organism>
<dbReference type="OrthoDB" id="428577at2759"/>
<sequence>MSELALVAAAISSIINCPVKTYDECVADGLEVLPNKFLDLDLVHKYSFVREGDDKAAQKPSFRQGDEKDEEEETVHSQDGKKDEKVINKRSRKSGDKDEKVINRRSRQSGEKDEKIVRRYSKQGGEKKNENLDQVTPDTNNLPPQPIQIFVKTSFGKSHSMFVAPNSSVLELKQAIQKKLYIDRPIRLGFSHKFMNDRRTLESYNIKRGDTIHILFRVLGGSDFYIIKDDFISPQFSFDFTELEDDGTVYTRGKELYKRPYGWRRIALNINKYGNTDWLGSSGNCSAEWPVTYHGTKREFADSIAENGYLLSKGHRFAYGRGIYSTPDIAVAEEYAKEFRYDDTDYKVVFQNRVNPKDLKKADTGSYHGEYWITPDEKDIRPYGLCIKKFY</sequence>
<dbReference type="InterPro" id="IPR000626">
    <property type="entry name" value="Ubiquitin-like_dom"/>
</dbReference>
<dbReference type="EMBL" id="BEXD01001535">
    <property type="protein sequence ID" value="GBB94550.1"/>
    <property type="molecule type" value="Genomic_DNA"/>
</dbReference>
<dbReference type="Pfam" id="PF00240">
    <property type="entry name" value="ubiquitin"/>
    <property type="match status" value="1"/>
</dbReference>
<dbReference type="Proteomes" id="UP000615446">
    <property type="component" value="Unassembled WGS sequence"/>
</dbReference>
<dbReference type="STRING" id="94130.A0A2Z6QWZ5"/>
<keyword evidence="5" id="KW-1185">Reference proteome</keyword>
<dbReference type="SMART" id="SM00213">
    <property type="entry name" value="UBQ"/>
    <property type="match status" value="1"/>
</dbReference>
<feature type="domain" description="Ubiquitin-like" evidence="2">
    <location>
        <begin position="147"/>
        <end position="221"/>
    </location>
</feature>
<evidence type="ECO:0000259" key="2">
    <source>
        <dbReference type="PROSITE" id="PS50053"/>
    </source>
</evidence>
<dbReference type="Proteomes" id="UP000247702">
    <property type="component" value="Unassembled WGS sequence"/>
</dbReference>
<dbReference type="SUPFAM" id="SSF56399">
    <property type="entry name" value="ADP-ribosylation"/>
    <property type="match status" value="1"/>
</dbReference>
<dbReference type="EMBL" id="BLAL01000039">
    <property type="protein sequence ID" value="GES78511.1"/>
    <property type="molecule type" value="Genomic_DNA"/>
</dbReference>
<evidence type="ECO:0000313" key="5">
    <source>
        <dbReference type="Proteomes" id="UP000247702"/>
    </source>
</evidence>
<evidence type="ECO:0000313" key="3">
    <source>
        <dbReference type="EMBL" id="GBB94550.1"/>
    </source>
</evidence>
<dbReference type="Gene3D" id="3.10.20.90">
    <property type="entry name" value="Phosphatidylinositol 3-kinase Catalytic Subunit, Chain A, domain 1"/>
    <property type="match status" value="1"/>
</dbReference>
<proteinExistence type="predicted"/>
<dbReference type="PANTHER" id="PTHR36649">
    <property type="entry name" value="UBIQUITIN-LIKE DOMAIN-CONTAINING PROTEIN"/>
    <property type="match status" value="1"/>
</dbReference>
<reference evidence="3 5" key="1">
    <citation type="submission" date="2017-11" db="EMBL/GenBank/DDBJ databases">
        <title>The genome of Rhizophagus clarus HR1 reveals common genetic basis of auxotrophy among arbuscular mycorrhizal fungi.</title>
        <authorList>
            <person name="Kobayashi Y."/>
        </authorList>
    </citation>
    <scope>NUCLEOTIDE SEQUENCE [LARGE SCALE GENOMIC DNA]</scope>
    <source>
        <strain evidence="3 5">HR1</strain>
    </source>
</reference>
<dbReference type="Gene3D" id="3.90.175.10">
    <property type="entry name" value="Diphtheria Toxin, domain 1"/>
    <property type="match status" value="1"/>
</dbReference>